<gene>
    <name evidence="2" type="ORF">DP106_14810</name>
</gene>
<comment type="caution">
    <text evidence="2">The sequence shown here is derived from an EMBL/GenBank/DDBJ whole genome shotgun (WGS) entry which is preliminary data.</text>
</comment>
<organism evidence="2 3">
    <name type="scientific">Halonotius pteroides</name>
    <dbReference type="NCBI Taxonomy" id="268735"/>
    <lineage>
        <taxon>Archaea</taxon>
        <taxon>Methanobacteriati</taxon>
        <taxon>Methanobacteriota</taxon>
        <taxon>Stenosarchaea group</taxon>
        <taxon>Halobacteria</taxon>
        <taxon>Halobacteriales</taxon>
        <taxon>Haloferacaceae</taxon>
        <taxon>Halonotius</taxon>
    </lineage>
</organism>
<evidence type="ECO:0000313" key="3">
    <source>
        <dbReference type="Proteomes" id="UP000281564"/>
    </source>
</evidence>
<proteinExistence type="predicted"/>
<reference evidence="2 3" key="1">
    <citation type="submission" date="2018-06" db="EMBL/GenBank/DDBJ databases">
        <title>Halonotius sp. F13-13 a new haloarchaeeon isolated from a solar saltern from Isla Cristina, Huelva, Spain.</title>
        <authorList>
            <person name="Duran-Viseras A."/>
            <person name="Sanchez-Porro C."/>
            <person name="Ventosa A."/>
        </authorList>
    </citation>
    <scope>NUCLEOTIDE SEQUENCE [LARGE SCALE GENOMIC DNA]</scope>
    <source>
        <strain evidence="2 3">CECT 7525</strain>
    </source>
</reference>
<dbReference type="InterPro" id="IPR007381">
    <property type="entry name" value="CheF1/F2"/>
</dbReference>
<dbReference type="PANTHER" id="PTHR42201">
    <property type="entry name" value="TAXIS PROTEIN"/>
    <property type="match status" value="1"/>
</dbReference>
<dbReference type="RefSeq" id="WP_120086576.1">
    <property type="nucleotide sequence ID" value="NZ_QMDW01000047.1"/>
</dbReference>
<name>A0A3A6PVY0_9EURY</name>
<dbReference type="GO" id="GO:0006935">
    <property type="term" value="P:chemotaxis"/>
    <property type="evidence" value="ECO:0007669"/>
    <property type="project" value="InterPro"/>
</dbReference>
<evidence type="ECO:0000256" key="1">
    <source>
        <dbReference type="SAM" id="MobiDB-lite"/>
    </source>
</evidence>
<sequence length="140" mass="15132">MSNQVNNTDKTNPVTSTEHTITDTTGRFTMAVQDSQQVAEISWLEGRIILSNQSLYLIGETGKLSVGFSEITTLSGQTEPAQTSGGLSKYVRIEYGNDVLIVSPADYDTFRKGLYTATIDGEKINCKHPAVRGGVVQAVS</sequence>
<protein>
    <submittedName>
        <fullName evidence="2">Uncharacterized protein</fullName>
    </submittedName>
</protein>
<dbReference type="Proteomes" id="UP000281564">
    <property type="component" value="Unassembled WGS sequence"/>
</dbReference>
<dbReference type="OrthoDB" id="227825at2157"/>
<dbReference type="AlphaFoldDB" id="A0A3A6PVY0"/>
<dbReference type="Pfam" id="PF04283">
    <property type="entry name" value="CheF-arch"/>
    <property type="match status" value="1"/>
</dbReference>
<evidence type="ECO:0000313" key="2">
    <source>
        <dbReference type="EMBL" id="RJX47480.1"/>
    </source>
</evidence>
<dbReference type="EMBL" id="QMDW01000047">
    <property type="protein sequence ID" value="RJX47480.1"/>
    <property type="molecule type" value="Genomic_DNA"/>
</dbReference>
<dbReference type="PANTHER" id="PTHR42201:SF1">
    <property type="entry name" value="TAXIS PROTEIN"/>
    <property type="match status" value="1"/>
</dbReference>
<accession>A0A3A6PVY0</accession>
<feature type="region of interest" description="Disordered" evidence="1">
    <location>
        <begin position="1"/>
        <end position="21"/>
    </location>
</feature>
<keyword evidence="3" id="KW-1185">Reference proteome</keyword>